<evidence type="ECO:0000256" key="4">
    <source>
        <dbReference type="ARBA" id="ARBA00022989"/>
    </source>
</evidence>
<evidence type="ECO:0000313" key="8">
    <source>
        <dbReference type="EMBL" id="MBC6465687.1"/>
    </source>
</evidence>
<sequence>MLDGNGYVLARSLFTMTTAGAQIAGQAAGGLLLLAIGPYGALWLAAASCLVAAAAARVGLRDRPARTDPAGASTVRATWEVNRSLLADPSVRGLLFAQWLPISFAVGAEGVMIPYAAGLGHPEGAGLMLAAVAGGMWAGNLAMGRFAAPDRRERLTLPLALLPGASLLFFLFSPGLVTASILAAASAAGFGYELGLQRRFLAATPESRRGQALGLAGTGIMTLQGLGIALAGGMAEVLAPAAVMALCGAMSVVAALALHRHLRPGSPGPRPRRGPGKPRLRTHGDQ</sequence>
<feature type="compositionally biased region" description="Basic residues" evidence="6">
    <location>
        <begin position="270"/>
        <end position="286"/>
    </location>
</feature>
<evidence type="ECO:0008006" key="10">
    <source>
        <dbReference type="Google" id="ProtNLM"/>
    </source>
</evidence>
<feature type="transmembrane region" description="Helical" evidence="7">
    <location>
        <begin position="212"/>
        <end position="231"/>
    </location>
</feature>
<evidence type="ECO:0000256" key="7">
    <source>
        <dbReference type="SAM" id="Phobius"/>
    </source>
</evidence>
<keyword evidence="2" id="KW-1003">Cell membrane</keyword>
<comment type="caution">
    <text evidence="8">The sequence shown here is derived from an EMBL/GenBank/DDBJ whole genome shotgun (WGS) entry which is preliminary data.</text>
</comment>
<keyword evidence="4 7" id="KW-1133">Transmembrane helix</keyword>
<feature type="transmembrane region" description="Helical" evidence="7">
    <location>
        <begin position="93"/>
        <end position="113"/>
    </location>
</feature>
<feature type="region of interest" description="Disordered" evidence="6">
    <location>
        <begin position="263"/>
        <end position="286"/>
    </location>
</feature>
<dbReference type="EMBL" id="JABVEC010000005">
    <property type="protein sequence ID" value="MBC6465687.1"/>
    <property type="molecule type" value="Genomic_DNA"/>
</dbReference>
<dbReference type="PANTHER" id="PTHR23513">
    <property type="entry name" value="INTEGRAL MEMBRANE EFFLUX PROTEIN-RELATED"/>
    <property type="match status" value="1"/>
</dbReference>
<dbReference type="RefSeq" id="WP_187242699.1">
    <property type="nucleotide sequence ID" value="NZ_BAAAOK010000006.1"/>
</dbReference>
<proteinExistence type="predicted"/>
<keyword evidence="3 7" id="KW-0812">Transmembrane</keyword>
<accession>A0ABR7LMH6</accession>
<keyword evidence="9" id="KW-1185">Reference proteome</keyword>
<reference evidence="8 9" key="1">
    <citation type="submission" date="2020-06" db="EMBL/GenBank/DDBJ databases">
        <title>Actinomadura xiongansis sp. nov., isolated from soil of Baiyangdian.</title>
        <authorList>
            <person name="Zhang X."/>
        </authorList>
    </citation>
    <scope>NUCLEOTIDE SEQUENCE [LARGE SCALE GENOMIC DNA]</scope>
    <source>
        <strain evidence="8 9">HBUM206468</strain>
    </source>
</reference>
<gene>
    <name evidence="8" type="ORF">HKK74_09280</name>
</gene>
<feature type="transmembrane region" description="Helical" evidence="7">
    <location>
        <begin position="237"/>
        <end position="258"/>
    </location>
</feature>
<evidence type="ECO:0000256" key="3">
    <source>
        <dbReference type="ARBA" id="ARBA00022692"/>
    </source>
</evidence>
<protein>
    <recommendedName>
        <fullName evidence="10">MFS transporter</fullName>
    </recommendedName>
</protein>
<feature type="transmembrane region" description="Helical" evidence="7">
    <location>
        <begin position="42"/>
        <end position="60"/>
    </location>
</feature>
<feature type="transmembrane region" description="Helical" evidence="7">
    <location>
        <begin position="12"/>
        <end position="36"/>
    </location>
</feature>
<feature type="transmembrane region" description="Helical" evidence="7">
    <location>
        <begin position="125"/>
        <end position="143"/>
    </location>
</feature>
<keyword evidence="5 7" id="KW-0472">Membrane</keyword>
<evidence type="ECO:0000256" key="2">
    <source>
        <dbReference type="ARBA" id="ARBA00022475"/>
    </source>
</evidence>
<dbReference type="Proteomes" id="UP000805614">
    <property type="component" value="Unassembled WGS sequence"/>
</dbReference>
<evidence type="ECO:0000256" key="1">
    <source>
        <dbReference type="ARBA" id="ARBA00004651"/>
    </source>
</evidence>
<organism evidence="8 9">
    <name type="scientific">Actinomadura alba</name>
    <dbReference type="NCBI Taxonomy" id="406431"/>
    <lineage>
        <taxon>Bacteria</taxon>
        <taxon>Bacillati</taxon>
        <taxon>Actinomycetota</taxon>
        <taxon>Actinomycetes</taxon>
        <taxon>Streptosporangiales</taxon>
        <taxon>Thermomonosporaceae</taxon>
        <taxon>Actinomadura</taxon>
    </lineage>
</organism>
<dbReference type="SUPFAM" id="SSF103473">
    <property type="entry name" value="MFS general substrate transporter"/>
    <property type="match status" value="1"/>
</dbReference>
<dbReference type="PANTHER" id="PTHR23513:SF11">
    <property type="entry name" value="STAPHYLOFERRIN A TRANSPORTER"/>
    <property type="match status" value="1"/>
</dbReference>
<evidence type="ECO:0000256" key="5">
    <source>
        <dbReference type="ARBA" id="ARBA00023136"/>
    </source>
</evidence>
<feature type="transmembrane region" description="Helical" evidence="7">
    <location>
        <begin position="178"/>
        <end position="196"/>
    </location>
</feature>
<evidence type="ECO:0000313" key="9">
    <source>
        <dbReference type="Proteomes" id="UP000805614"/>
    </source>
</evidence>
<dbReference type="Gene3D" id="1.20.1250.20">
    <property type="entry name" value="MFS general substrate transporter like domains"/>
    <property type="match status" value="1"/>
</dbReference>
<evidence type="ECO:0000256" key="6">
    <source>
        <dbReference type="SAM" id="MobiDB-lite"/>
    </source>
</evidence>
<dbReference type="InterPro" id="IPR036259">
    <property type="entry name" value="MFS_trans_sf"/>
</dbReference>
<name>A0ABR7LMH6_9ACTN</name>
<comment type="subcellular location">
    <subcellularLocation>
        <location evidence="1">Cell membrane</location>
        <topology evidence="1">Multi-pass membrane protein</topology>
    </subcellularLocation>
</comment>